<keyword evidence="1" id="KW-0732">Signal</keyword>
<comment type="caution">
    <text evidence="3">The sequence shown here is derived from an EMBL/GenBank/DDBJ whole genome shotgun (WGS) entry which is preliminary data.</text>
</comment>
<proteinExistence type="predicted"/>
<dbReference type="InterPro" id="IPR005183">
    <property type="entry name" value="DUF305_CopM-like"/>
</dbReference>
<dbReference type="PANTHER" id="PTHR36933">
    <property type="entry name" value="SLL0788 PROTEIN"/>
    <property type="match status" value="1"/>
</dbReference>
<accession>A0A329R313</accession>
<organism evidence="3 4">
    <name type="scientific">Phytoactinopolyspora halophila</name>
    <dbReference type="NCBI Taxonomy" id="1981511"/>
    <lineage>
        <taxon>Bacteria</taxon>
        <taxon>Bacillati</taxon>
        <taxon>Actinomycetota</taxon>
        <taxon>Actinomycetes</taxon>
        <taxon>Jiangellales</taxon>
        <taxon>Jiangellaceae</taxon>
        <taxon>Phytoactinopolyspora</taxon>
    </lineage>
</organism>
<evidence type="ECO:0000259" key="2">
    <source>
        <dbReference type="Pfam" id="PF03713"/>
    </source>
</evidence>
<dbReference type="Pfam" id="PF03713">
    <property type="entry name" value="DUF305"/>
    <property type="match status" value="1"/>
</dbReference>
<feature type="signal peptide" evidence="1">
    <location>
        <begin position="1"/>
        <end position="26"/>
    </location>
</feature>
<dbReference type="InterPro" id="IPR012347">
    <property type="entry name" value="Ferritin-like"/>
</dbReference>
<feature type="domain" description="DUF305" evidence="2">
    <location>
        <begin position="53"/>
        <end position="204"/>
    </location>
</feature>
<dbReference type="Proteomes" id="UP000250462">
    <property type="component" value="Unassembled WGS sequence"/>
</dbReference>
<evidence type="ECO:0000313" key="3">
    <source>
        <dbReference type="EMBL" id="RAW17388.1"/>
    </source>
</evidence>
<feature type="chain" id="PRO_5016275169" description="DUF305 domain-containing protein" evidence="1">
    <location>
        <begin position="27"/>
        <end position="209"/>
    </location>
</feature>
<evidence type="ECO:0000256" key="1">
    <source>
        <dbReference type="SAM" id="SignalP"/>
    </source>
</evidence>
<evidence type="ECO:0000313" key="4">
    <source>
        <dbReference type="Proteomes" id="UP000250462"/>
    </source>
</evidence>
<dbReference type="RefSeq" id="WP_112257207.1">
    <property type="nucleotide sequence ID" value="NZ_QMIG01000003.1"/>
</dbReference>
<name>A0A329R313_9ACTN</name>
<dbReference type="OrthoDB" id="26872at2"/>
<dbReference type="PANTHER" id="PTHR36933:SF1">
    <property type="entry name" value="SLL0788 PROTEIN"/>
    <property type="match status" value="1"/>
</dbReference>
<dbReference type="AlphaFoldDB" id="A0A329R313"/>
<dbReference type="EMBL" id="QMIG01000003">
    <property type="protein sequence ID" value="RAW17388.1"/>
    <property type="molecule type" value="Genomic_DNA"/>
</dbReference>
<keyword evidence="4" id="KW-1185">Reference proteome</keyword>
<sequence length="209" mass="22663">MRYRKAAGAALIAACMFGAAPLSATAAEQPRTASSDATYTSAAATQTAPNPADVEFVTMMIPHHFQALVMSAMAPDRSEDDELLAMANRIDVAQTVEIDTMQGWQSRNGLEVTDAQESYEEVLQQPDLLEQMGMATPAELDDLSAAEGTAFDVQFLELMIEHHEGAVRMTIEVITNGSDPVIQQMATDMLTTQSTQIQQMEAMLEDKTS</sequence>
<dbReference type="Gene3D" id="1.20.1260.10">
    <property type="match status" value="1"/>
</dbReference>
<protein>
    <recommendedName>
        <fullName evidence="2">DUF305 domain-containing protein</fullName>
    </recommendedName>
</protein>
<reference evidence="3 4" key="1">
    <citation type="submission" date="2018-06" db="EMBL/GenBank/DDBJ databases">
        <title>Phytoactinopolyspora halophila sp. nov., a novel halophilic actinomycete isolated from a saline soil in China.</title>
        <authorList>
            <person name="Tang S.-K."/>
        </authorList>
    </citation>
    <scope>NUCLEOTIDE SEQUENCE [LARGE SCALE GENOMIC DNA]</scope>
    <source>
        <strain evidence="3 4">YIM 96934</strain>
    </source>
</reference>
<gene>
    <name evidence="3" type="ORF">DPM12_04995</name>
</gene>